<dbReference type="VEuPathDB" id="FungiDB:FOZG_15828"/>
<dbReference type="Proteomes" id="UP000030766">
    <property type="component" value="Unassembled WGS sequence"/>
</dbReference>
<proteinExistence type="predicted"/>
<dbReference type="AlphaFoldDB" id="W9JE62"/>
<protein>
    <submittedName>
        <fullName evidence="1">Uncharacterized protein</fullName>
    </submittedName>
</protein>
<reference evidence="1" key="1">
    <citation type="submission" date="2011-06" db="EMBL/GenBank/DDBJ databases">
        <title>The Genome Sequence of Fusarium oxysporum Fo47.</title>
        <authorList>
            <consortium name="The Broad Institute Genome Sequencing Platform"/>
            <person name="Ma L.-J."/>
            <person name="Gale L.R."/>
            <person name="Schwartz D.C."/>
            <person name="Zhou S."/>
            <person name="Corby-Kistler H."/>
            <person name="Young S.K."/>
            <person name="Zeng Q."/>
            <person name="Gargeya S."/>
            <person name="Fitzgerald M."/>
            <person name="Haas B."/>
            <person name="Abouelleil A."/>
            <person name="Alvarado L."/>
            <person name="Arachchi H.M."/>
            <person name="Berlin A."/>
            <person name="Brown A."/>
            <person name="Chapman S.B."/>
            <person name="Chen Z."/>
            <person name="Dunbar C."/>
            <person name="Freedman E."/>
            <person name="Gearin G."/>
            <person name="Gellesch M."/>
            <person name="Goldberg J."/>
            <person name="Griggs A."/>
            <person name="Gujja S."/>
            <person name="Heiman D."/>
            <person name="Howarth C."/>
            <person name="Larson L."/>
            <person name="Lui A."/>
            <person name="MacDonald P.J.P."/>
            <person name="Mehta T."/>
            <person name="Montmayeur A."/>
            <person name="Murphy C."/>
            <person name="Neiman D."/>
            <person name="Pearson M."/>
            <person name="Priest M."/>
            <person name="Roberts A."/>
            <person name="Saif S."/>
            <person name="Shea T."/>
            <person name="Shenoy N."/>
            <person name="Sisk P."/>
            <person name="Stolte C."/>
            <person name="Sykes S."/>
            <person name="Wortman J."/>
            <person name="Nusbaum C."/>
            <person name="Birren B."/>
        </authorList>
    </citation>
    <scope>NUCLEOTIDE SEQUENCE [LARGE SCALE GENOMIC DNA]</scope>
    <source>
        <strain evidence="1">Fo47</strain>
    </source>
</reference>
<gene>
    <name evidence="1" type="ORF">FOZG_15828</name>
</gene>
<dbReference type="EMBL" id="JH717909">
    <property type="protein sequence ID" value="EWZ30337.1"/>
    <property type="molecule type" value="Genomic_DNA"/>
</dbReference>
<organism evidence="1">
    <name type="scientific">Fusarium oxysporum Fo47</name>
    <dbReference type="NCBI Taxonomy" id="660027"/>
    <lineage>
        <taxon>Eukaryota</taxon>
        <taxon>Fungi</taxon>
        <taxon>Dikarya</taxon>
        <taxon>Ascomycota</taxon>
        <taxon>Pezizomycotina</taxon>
        <taxon>Sordariomycetes</taxon>
        <taxon>Hypocreomycetidae</taxon>
        <taxon>Hypocreales</taxon>
        <taxon>Nectriaceae</taxon>
        <taxon>Fusarium</taxon>
        <taxon>Fusarium oxysporum species complex</taxon>
    </lineage>
</organism>
<accession>W9JE62</accession>
<name>W9JE62_FUSOX</name>
<reference evidence="1" key="2">
    <citation type="submission" date="2012-06" db="EMBL/GenBank/DDBJ databases">
        <title>Annotation of the Genome Sequence of Fusarium oxysporum Fo47.</title>
        <authorList>
            <consortium name="The Broad Institute Genomics Platform"/>
            <person name="Ma L.-J."/>
            <person name="Corby-Kistler H."/>
            <person name="Broz K."/>
            <person name="Gale L.R."/>
            <person name="Jonkers W."/>
            <person name="O'Donnell K."/>
            <person name="Ploetz R."/>
            <person name="Steinberg C."/>
            <person name="Schwartz D.C."/>
            <person name="VanEtten H."/>
            <person name="Zhou S."/>
            <person name="Young S.K."/>
            <person name="Zeng Q."/>
            <person name="Gargeya S."/>
            <person name="Fitzgerald M."/>
            <person name="Abouelleil A."/>
            <person name="Alvarado L."/>
            <person name="Chapman S.B."/>
            <person name="Gainer-Dewar J."/>
            <person name="Goldberg J."/>
            <person name="Griggs A."/>
            <person name="Gujja S."/>
            <person name="Hansen M."/>
            <person name="Howarth C."/>
            <person name="Imamovic A."/>
            <person name="Ireland A."/>
            <person name="Larimer J."/>
            <person name="McCowan C."/>
            <person name="Murphy C."/>
            <person name="Pearson M."/>
            <person name="Poon T.W."/>
            <person name="Priest M."/>
            <person name="Roberts A."/>
            <person name="Saif S."/>
            <person name="Shea T."/>
            <person name="Sykes S."/>
            <person name="Wortman J."/>
            <person name="Nusbaum C."/>
            <person name="Birren B."/>
        </authorList>
    </citation>
    <scope>NUCLEOTIDE SEQUENCE</scope>
    <source>
        <strain evidence="1">Fo47</strain>
    </source>
</reference>
<evidence type="ECO:0000313" key="1">
    <source>
        <dbReference type="EMBL" id="EWZ30337.1"/>
    </source>
</evidence>
<dbReference type="HOGENOM" id="CLU_1250730_0_0_1"/>
<sequence>MAKLVDQMQRLLSLSSCYSMLQQWPAQDTNLALAGIVVDNCVETMQHLFQENPETSINNVETAKLLFAKSVRPITTDSAATLEDHASQFWQKSARWETLGLFSTAVSRAAIDMSDAQGSCKANMTCCGLSRLAMQLSDTFLDIAVSLDCLNGLRVLPQHNKLFFTPWSVAIKRPWARLGRRVEKKWNECLNNLIGIMVPNGVNSLDSSLDKVEDSFNLNSL</sequence>